<comment type="pathway">
    <text evidence="1">Biopolymer metabolism; poly-(R)-3-hydroxybutanoate biosynthesis.</text>
</comment>
<name>A0A6H1U006_9CYAN</name>
<evidence type="ECO:0000256" key="3">
    <source>
        <dbReference type="ARBA" id="ARBA00022752"/>
    </source>
</evidence>
<dbReference type="EMBL" id="CP051167">
    <property type="protein sequence ID" value="QIZ71353.1"/>
    <property type="molecule type" value="Genomic_DNA"/>
</dbReference>
<dbReference type="UniPathway" id="UPA00917"/>
<protein>
    <recommendedName>
        <fullName evidence="2">Poly(3-hydroxyalkanoate) polymerase subunit PhaE</fullName>
    </recommendedName>
</protein>
<feature type="coiled-coil region" evidence="4">
    <location>
        <begin position="302"/>
        <end position="329"/>
    </location>
</feature>
<dbReference type="GO" id="GO:0042619">
    <property type="term" value="P:poly-hydroxybutyrate biosynthetic process"/>
    <property type="evidence" value="ECO:0007669"/>
    <property type="project" value="UniProtKB-KW"/>
</dbReference>
<accession>A0A6H1U006</accession>
<dbReference type="KEGG" id="oxy:HCG48_12785"/>
<proteinExistence type="predicted"/>
<dbReference type="InterPro" id="IPR010123">
    <property type="entry name" value="PHA_synth_III_E"/>
</dbReference>
<dbReference type="Pfam" id="PF09712">
    <property type="entry name" value="PHA_synth_III_E"/>
    <property type="match status" value="1"/>
</dbReference>
<dbReference type="RefSeq" id="WP_168569506.1">
    <property type="nucleotide sequence ID" value="NZ_CP051167.1"/>
</dbReference>
<dbReference type="AlphaFoldDB" id="A0A6H1U006"/>
<organism evidence="5 6">
    <name type="scientific">Oxynema aestuarii AP17</name>
    <dbReference type="NCBI Taxonomy" id="2064643"/>
    <lineage>
        <taxon>Bacteria</taxon>
        <taxon>Bacillati</taxon>
        <taxon>Cyanobacteriota</taxon>
        <taxon>Cyanophyceae</taxon>
        <taxon>Oscillatoriophycideae</taxon>
        <taxon>Oscillatoriales</taxon>
        <taxon>Oscillatoriaceae</taxon>
        <taxon>Oxynema</taxon>
        <taxon>Oxynema aestuarii</taxon>
    </lineage>
</organism>
<evidence type="ECO:0000256" key="2">
    <source>
        <dbReference type="ARBA" id="ARBA00019066"/>
    </source>
</evidence>
<gene>
    <name evidence="5" type="primary">phaE</name>
    <name evidence="5" type="ORF">HCG48_12785</name>
</gene>
<evidence type="ECO:0000256" key="4">
    <source>
        <dbReference type="SAM" id="Coils"/>
    </source>
</evidence>
<sequence length="334" mass="38539">MDKEKTHWSDVATELVNTWSETGTKMWQSWFELVGSIPSGQPLSDSKAELNKFTERVAENQDVYVRFLKLSVDAWKDIFPQVASGGNWQQTLNQYAEQMRDQLASFSEGSLNANKDIAELWQLYIREMQKFSQLWFDPLGLSLGTMGKAVTGNPSASIELNNLYWNLLYEESFGSLMKSPVLGPTREFNGKLVSGFDAWTELYKASINYQLVLADIQVRSFEVLMKELVSLAEQGEKVEDWRQFQLLWSQVSDGVFEEAFCREDNLKIRGKFLNALNTYRIQQQELMELSLKTMNVPLRSEVDEIHKSIYELRKEVKQLKKALAKSESREQPEP</sequence>
<keyword evidence="3" id="KW-0583">PHB biosynthesis</keyword>
<evidence type="ECO:0000313" key="5">
    <source>
        <dbReference type="EMBL" id="QIZ71353.1"/>
    </source>
</evidence>
<reference evidence="5 6" key="1">
    <citation type="submission" date="2020-04" db="EMBL/GenBank/DDBJ databases">
        <authorList>
            <person name="Basu S."/>
            <person name="Maruthanayagam V."/>
            <person name="Chakraborty S."/>
            <person name="Pramanik A."/>
            <person name="Mukherjee J."/>
            <person name="Brink B."/>
        </authorList>
    </citation>
    <scope>NUCLEOTIDE SEQUENCE [LARGE SCALE GENOMIC DNA]</scope>
    <source>
        <strain evidence="5 6">AP17</strain>
    </source>
</reference>
<keyword evidence="4" id="KW-0175">Coiled coil</keyword>
<evidence type="ECO:0000313" key="6">
    <source>
        <dbReference type="Proteomes" id="UP000500857"/>
    </source>
</evidence>
<evidence type="ECO:0000256" key="1">
    <source>
        <dbReference type="ARBA" id="ARBA00004683"/>
    </source>
</evidence>
<dbReference type="Proteomes" id="UP000500857">
    <property type="component" value="Chromosome"/>
</dbReference>
<keyword evidence="6" id="KW-1185">Reference proteome</keyword>
<dbReference type="NCBIfam" id="TIGR01834">
    <property type="entry name" value="PHA_synth_III_E"/>
    <property type="match status" value="1"/>
</dbReference>